<name>A0AAD2JX74_9AGAR</name>
<evidence type="ECO:0000313" key="1">
    <source>
        <dbReference type="EMBL" id="CAK5266858.1"/>
    </source>
</evidence>
<reference evidence="1" key="1">
    <citation type="submission" date="2023-11" db="EMBL/GenBank/DDBJ databases">
        <authorList>
            <person name="De Vega J J."/>
            <person name="De Vega J J."/>
        </authorList>
    </citation>
    <scope>NUCLEOTIDE SEQUENCE</scope>
</reference>
<sequence length="47" mass="5310">MQDPHGHAYPCQVIRQVAYRAQEASKQVPVRGCLPIHHSVYFLGIHA</sequence>
<comment type="caution">
    <text evidence="1">The sequence shown here is derived from an EMBL/GenBank/DDBJ whole genome shotgun (WGS) entry which is preliminary data.</text>
</comment>
<protein>
    <submittedName>
        <fullName evidence="1">Uncharacterized protein</fullName>
    </submittedName>
</protein>
<dbReference type="AlphaFoldDB" id="A0AAD2JX74"/>
<feature type="non-terminal residue" evidence="1">
    <location>
        <position position="47"/>
    </location>
</feature>
<keyword evidence="2" id="KW-1185">Reference proteome</keyword>
<proteinExistence type="predicted"/>
<dbReference type="EMBL" id="CAVNYO010000110">
    <property type="protein sequence ID" value="CAK5266858.1"/>
    <property type="molecule type" value="Genomic_DNA"/>
</dbReference>
<accession>A0AAD2JX74</accession>
<dbReference type="Proteomes" id="UP001295794">
    <property type="component" value="Unassembled WGS sequence"/>
</dbReference>
<organism evidence="1 2">
    <name type="scientific">Mycena citricolor</name>
    <dbReference type="NCBI Taxonomy" id="2018698"/>
    <lineage>
        <taxon>Eukaryota</taxon>
        <taxon>Fungi</taxon>
        <taxon>Dikarya</taxon>
        <taxon>Basidiomycota</taxon>
        <taxon>Agaricomycotina</taxon>
        <taxon>Agaricomycetes</taxon>
        <taxon>Agaricomycetidae</taxon>
        <taxon>Agaricales</taxon>
        <taxon>Marasmiineae</taxon>
        <taxon>Mycenaceae</taxon>
        <taxon>Mycena</taxon>
    </lineage>
</organism>
<evidence type="ECO:0000313" key="2">
    <source>
        <dbReference type="Proteomes" id="UP001295794"/>
    </source>
</evidence>
<gene>
    <name evidence="1" type="ORF">MYCIT1_LOCUS8840</name>
</gene>